<dbReference type="EMBL" id="MT144599">
    <property type="protein sequence ID" value="QJH94345.1"/>
    <property type="molecule type" value="Genomic_DNA"/>
</dbReference>
<dbReference type="InterPro" id="IPR011231">
    <property type="entry name" value="Phage_VT1-Sakai_H0018"/>
</dbReference>
<evidence type="ECO:0000313" key="2">
    <source>
        <dbReference type="EMBL" id="QJH94345.1"/>
    </source>
</evidence>
<dbReference type="Pfam" id="PF09956">
    <property type="entry name" value="Phage_cement_2"/>
    <property type="match status" value="1"/>
</dbReference>
<dbReference type="AlphaFoldDB" id="A0A6H1ZAT3"/>
<protein>
    <submittedName>
        <fullName evidence="1">Uncharacterized protein</fullName>
    </submittedName>
</protein>
<dbReference type="EMBL" id="MT143984">
    <property type="protein sequence ID" value="QJA45016.1"/>
    <property type="molecule type" value="Genomic_DNA"/>
</dbReference>
<accession>A0A6H1ZAT3</accession>
<sequence length="167" mass="17132">MANTDRANGFAVVQDYWGDISSIAHEWPLTAGETIAKGDVVYLTSAGRVSIATATTANRILGVAATSCASATVGDPILVYDNPKQVFSGQSVSGALADPYTTGSEASCFDLVATTGGMYVNSAASTYDVFKVVGFGVEPDGSASAVGAYQKQLVMFNPAVHIFGTTA</sequence>
<proteinExistence type="predicted"/>
<evidence type="ECO:0000313" key="1">
    <source>
        <dbReference type="EMBL" id="QJA45016.1"/>
    </source>
</evidence>
<name>A0A6H1ZAT3_9ZZZZ</name>
<organism evidence="1">
    <name type="scientific">viral metagenome</name>
    <dbReference type="NCBI Taxonomy" id="1070528"/>
    <lineage>
        <taxon>unclassified sequences</taxon>
        <taxon>metagenomes</taxon>
        <taxon>organismal metagenomes</taxon>
    </lineage>
</organism>
<reference evidence="1" key="1">
    <citation type="submission" date="2020-03" db="EMBL/GenBank/DDBJ databases">
        <title>The deep terrestrial virosphere.</title>
        <authorList>
            <person name="Holmfeldt K."/>
            <person name="Nilsson E."/>
            <person name="Simone D."/>
            <person name="Lopez-Fernandez M."/>
            <person name="Wu X."/>
            <person name="de Brujin I."/>
            <person name="Lundin D."/>
            <person name="Andersson A."/>
            <person name="Bertilsson S."/>
            <person name="Dopson M."/>
        </authorList>
    </citation>
    <scope>NUCLEOTIDE SEQUENCE</scope>
    <source>
        <strain evidence="1">TM448A00171</strain>
        <strain evidence="2">TM448B00200</strain>
    </source>
</reference>
<gene>
    <name evidence="1" type="ORF">TM448A00171_0035</name>
    <name evidence="2" type="ORF">TM448B00200_0052</name>
</gene>